<feature type="non-terminal residue" evidence="2">
    <location>
        <position position="1"/>
    </location>
</feature>
<dbReference type="Proteomes" id="UP000285883">
    <property type="component" value="Unassembled WGS sequence"/>
</dbReference>
<dbReference type="SUPFAM" id="SSF55144">
    <property type="entry name" value="LigT-like"/>
    <property type="match status" value="1"/>
</dbReference>
<reference evidence="2 3" key="1">
    <citation type="submission" date="2018-07" db="EMBL/GenBank/DDBJ databases">
        <title>Genome sequencing of oomycete isolates from Chile give support for New Zealand origin for Phytophthora kernoviae and make available the first Nothophytophthora sp. genome.</title>
        <authorList>
            <person name="Studholme D.J."/>
            <person name="Sanfuentes E."/>
            <person name="Panda P."/>
            <person name="Hill R."/>
            <person name="Sambles C."/>
            <person name="Grant M."/>
            <person name="Williams N.M."/>
            <person name="Mcdougal R.L."/>
        </authorList>
    </citation>
    <scope>NUCLEOTIDE SEQUENCE [LARGE SCALE GENOMIC DNA]</scope>
    <source>
        <strain evidence="2">Chile2</strain>
    </source>
</reference>
<accession>A0A3R7H1K4</accession>
<evidence type="ECO:0000259" key="1">
    <source>
        <dbReference type="Pfam" id="PF10469"/>
    </source>
</evidence>
<evidence type="ECO:0000313" key="3">
    <source>
        <dbReference type="Proteomes" id="UP000285883"/>
    </source>
</evidence>
<dbReference type="Gene3D" id="3.90.1140.10">
    <property type="entry name" value="Cyclic phosphodiesterase"/>
    <property type="match status" value="1"/>
</dbReference>
<gene>
    <name evidence="2" type="ORF">BBI17_007292</name>
</gene>
<organism evidence="2 3">
    <name type="scientific">Phytophthora kernoviae</name>
    <dbReference type="NCBI Taxonomy" id="325452"/>
    <lineage>
        <taxon>Eukaryota</taxon>
        <taxon>Sar</taxon>
        <taxon>Stramenopiles</taxon>
        <taxon>Oomycota</taxon>
        <taxon>Peronosporomycetes</taxon>
        <taxon>Peronosporales</taxon>
        <taxon>Peronosporaceae</taxon>
        <taxon>Phytophthora</taxon>
    </lineage>
</organism>
<feature type="domain" description="A-kinase anchor protein 7-like phosphoesterase" evidence="1">
    <location>
        <begin position="2"/>
        <end position="150"/>
    </location>
</feature>
<name>A0A3R7H1K4_9STRA</name>
<dbReference type="EMBL" id="MAYM02001929">
    <property type="protein sequence ID" value="RLN06628.1"/>
    <property type="molecule type" value="Genomic_DNA"/>
</dbReference>
<proteinExistence type="predicted"/>
<comment type="caution">
    <text evidence="2">The sequence shown here is derived from an EMBL/GenBank/DDBJ whole genome shotgun (WGS) entry which is preliminary data.</text>
</comment>
<sequence>IERACQVLHSESARASTQEFSGGEPPSFNFNGWGFFGNSDVMYAKMNVDSMGGKRLSAVAEHLHREFDRSGLTTERFRRPYIPHLTVWKMSRDRDLIRNINANRAASAPSVQDEINQLVKSYASAAAAEVLGSEQPRSMELLAMKEKDENGEAIGVFAGGL</sequence>
<dbReference type="Pfam" id="PF10469">
    <property type="entry name" value="AKAP7_NLS"/>
    <property type="match status" value="1"/>
</dbReference>
<dbReference type="InterPro" id="IPR019510">
    <property type="entry name" value="AKAP7-like_phosphoesterase"/>
</dbReference>
<dbReference type="InterPro" id="IPR009097">
    <property type="entry name" value="Cyclic_Pdiesterase"/>
</dbReference>
<dbReference type="AlphaFoldDB" id="A0A3R7H1K4"/>
<evidence type="ECO:0000313" key="2">
    <source>
        <dbReference type="EMBL" id="RLN06628.1"/>
    </source>
</evidence>
<protein>
    <recommendedName>
        <fullName evidence="1">A-kinase anchor protein 7-like phosphoesterase domain-containing protein</fullName>
    </recommendedName>
</protein>